<protein>
    <recommendedName>
        <fullName evidence="8">Kinesin-like protein</fullName>
    </recommendedName>
</protein>
<evidence type="ECO:0000256" key="8">
    <source>
        <dbReference type="RuleBase" id="RU000394"/>
    </source>
</evidence>
<dbReference type="InterPro" id="IPR027640">
    <property type="entry name" value="Kinesin-like_fam"/>
</dbReference>
<dbReference type="GO" id="GO:0003777">
    <property type="term" value="F:microtubule motor activity"/>
    <property type="evidence" value="ECO:0007669"/>
    <property type="project" value="InterPro"/>
</dbReference>
<dbReference type="InterPro" id="IPR036961">
    <property type="entry name" value="Kinesin_motor_dom_sf"/>
</dbReference>
<dbReference type="PROSITE" id="PS50067">
    <property type="entry name" value="KINESIN_MOTOR_2"/>
    <property type="match status" value="1"/>
</dbReference>
<feature type="domain" description="Kinesin motor" evidence="10">
    <location>
        <begin position="1"/>
        <end position="181"/>
    </location>
</feature>
<dbReference type="InterPro" id="IPR027417">
    <property type="entry name" value="P-loop_NTPase"/>
</dbReference>
<reference evidence="11 12" key="1">
    <citation type="journal article" date="2018" name="Science">
        <title>The opium poppy genome and morphinan production.</title>
        <authorList>
            <person name="Guo L."/>
            <person name="Winzer T."/>
            <person name="Yang X."/>
            <person name="Li Y."/>
            <person name="Ning Z."/>
            <person name="He Z."/>
            <person name="Teodor R."/>
            <person name="Lu Y."/>
            <person name="Bowser T.A."/>
            <person name="Graham I.A."/>
            <person name="Ye K."/>
        </authorList>
    </citation>
    <scope>NUCLEOTIDE SEQUENCE [LARGE SCALE GENOMIC DNA]</scope>
    <source>
        <strain evidence="12">cv. HN1</strain>
        <tissue evidence="11">Leaves</tissue>
    </source>
</reference>
<comment type="caution">
    <text evidence="7">Lacks conserved residue(s) required for the propagation of feature annotation.</text>
</comment>
<dbReference type="GO" id="GO:0051231">
    <property type="term" value="P:spindle elongation"/>
    <property type="evidence" value="ECO:0007669"/>
    <property type="project" value="TreeGrafter"/>
</dbReference>
<keyword evidence="3 8" id="KW-0547">Nucleotide-binding</keyword>
<evidence type="ECO:0000256" key="9">
    <source>
        <dbReference type="SAM" id="Coils"/>
    </source>
</evidence>
<dbReference type="InterPro" id="IPR019821">
    <property type="entry name" value="Kinesin_motor_CS"/>
</dbReference>
<evidence type="ECO:0000256" key="5">
    <source>
        <dbReference type="ARBA" id="ARBA00023054"/>
    </source>
</evidence>
<evidence type="ECO:0000313" key="11">
    <source>
        <dbReference type="EMBL" id="RZC48572.1"/>
    </source>
</evidence>
<dbReference type="Gene3D" id="3.40.850.10">
    <property type="entry name" value="Kinesin motor domain"/>
    <property type="match status" value="1"/>
</dbReference>
<dbReference type="STRING" id="3469.A0A4Y7ILG9"/>
<evidence type="ECO:0000259" key="10">
    <source>
        <dbReference type="PROSITE" id="PS50067"/>
    </source>
</evidence>
<dbReference type="GO" id="GO:0007018">
    <property type="term" value="P:microtubule-based movement"/>
    <property type="evidence" value="ECO:0007669"/>
    <property type="project" value="InterPro"/>
</dbReference>
<dbReference type="EMBL" id="CM010716">
    <property type="protein sequence ID" value="RZC48572.1"/>
    <property type="molecule type" value="Genomic_DNA"/>
</dbReference>
<dbReference type="AlphaFoldDB" id="A0A4Y7ILG9"/>
<evidence type="ECO:0000313" key="12">
    <source>
        <dbReference type="Proteomes" id="UP000316621"/>
    </source>
</evidence>
<keyword evidence="5 9" id="KW-0175">Coiled coil</keyword>
<dbReference type="SUPFAM" id="SSF52540">
    <property type="entry name" value="P-loop containing nucleoside triphosphate hydrolases"/>
    <property type="match status" value="1"/>
</dbReference>
<dbReference type="GO" id="GO:0005874">
    <property type="term" value="C:microtubule"/>
    <property type="evidence" value="ECO:0007669"/>
    <property type="project" value="UniProtKB-KW"/>
</dbReference>
<keyword evidence="8" id="KW-0493">Microtubule</keyword>
<dbReference type="GO" id="GO:0008017">
    <property type="term" value="F:microtubule binding"/>
    <property type="evidence" value="ECO:0007669"/>
    <property type="project" value="InterPro"/>
</dbReference>
<dbReference type="PANTHER" id="PTHR47969:SF15">
    <property type="entry name" value="CHROMOSOME-ASSOCIATED KINESIN KIF4A-RELATED"/>
    <property type="match status" value="1"/>
</dbReference>
<sequence length="407" mass="45377">MSWRGEGLLPRVVDGLFECLKSLDEMTKYTVKLSMVEIYKEKVRDLFDLSKDNLQIKESKLHGIYLTGVTEAFISDPAEASQNLSNGAANRAVGETRILLEENAFSWTQQIRRSKSGKLILVDLAGSEKMEKTGAEGKVLDEAKTINKSLSALGNVINALTNGSPGKSNHIPYRDSKLTRVGTVEQHCCVVAHLSLKIHRRAFQLYGLVQGMLIALTKFGTHLSCPVDQEDPIIAKHIKTSPKATPSEDKVEKKEIIPSAVEDKVEKKEMIPSAVKDDSNSCRRILNKLSEKMKVENVKLLEGLLIKEGIIYNLNSIEIDFEPALEDLTSRTITILQQTVEELCSTVDKLKRENKGLKDILKDMLLADAGRLDTHGEDVEGYASYYGKISGLFSSLYAWVFRYITTL</sequence>
<keyword evidence="4 8" id="KW-0067">ATP-binding</keyword>
<proteinExistence type="inferred from homology"/>
<keyword evidence="2" id="KW-0963">Cytoplasm</keyword>
<dbReference type="OMA" id="ATREQHY"/>
<dbReference type="GO" id="GO:0007052">
    <property type="term" value="P:mitotic spindle organization"/>
    <property type="evidence" value="ECO:0007669"/>
    <property type="project" value="TreeGrafter"/>
</dbReference>
<keyword evidence="6 8" id="KW-0505">Motor protein</keyword>
<dbReference type="PROSITE" id="PS00411">
    <property type="entry name" value="KINESIN_MOTOR_1"/>
    <property type="match status" value="1"/>
</dbReference>
<evidence type="ECO:0000256" key="6">
    <source>
        <dbReference type="ARBA" id="ARBA00023175"/>
    </source>
</evidence>
<feature type="coiled-coil region" evidence="9">
    <location>
        <begin position="333"/>
        <end position="367"/>
    </location>
</feature>
<evidence type="ECO:0000256" key="2">
    <source>
        <dbReference type="ARBA" id="ARBA00022490"/>
    </source>
</evidence>
<organism evidence="11 12">
    <name type="scientific">Papaver somniferum</name>
    <name type="common">Opium poppy</name>
    <dbReference type="NCBI Taxonomy" id="3469"/>
    <lineage>
        <taxon>Eukaryota</taxon>
        <taxon>Viridiplantae</taxon>
        <taxon>Streptophyta</taxon>
        <taxon>Embryophyta</taxon>
        <taxon>Tracheophyta</taxon>
        <taxon>Spermatophyta</taxon>
        <taxon>Magnoliopsida</taxon>
        <taxon>Ranunculales</taxon>
        <taxon>Papaveraceae</taxon>
        <taxon>Papaveroideae</taxon>
        <taxon>Papaver</taxon>
    </lineage>
</organism>
<dbReference type="InterPro" id="IPR001752">
    <property type="entry name" value="Kinesin_motor_dom"/>
</dbReference>
<dbReference type="GO" id="GO:0005875">
    <property type="term" value="C:microtubule associated complex"/>
    <property type="evidence" value="ECO:0007669"/>
    <property type="project" value="TreeGrafter"/>
</dbReference>
<name>A0A4Y7ILG9_PAPSO</name>
<comment type="subcellular location">
    <subcellularLocation>
        <location evidence="1">Cytoplasm</location>
    </subcellularLocation>
</comment>
<comment type="similarity">
    <text evidence="7 8">Belongs to the TRAFAC class myosin-kinesin ATPase superfamily. Kinesin family.</text>
</comment>
<dbReference type="SMART" id="SM00129">
    <property type="entry name" value="KISc"/>
    <property type="match status" value="1"/>
</dbReference>
<accession>A0A4Y7ILG9</accession>
<dbReference type="Pfam" id="PF00225">
    <property type="entry name" value="Kinesin"/>
    <property type="match status" value="1"/>
</dbReference>
<dbReference type="Gramene" id="RZC48572">
    <property type="protein sequence ID" value="RZC48572"/>
    <property type="gene ID" value="C5167_016995"/>
</dbReference>
<dbReference type="GO" id="GO:0005524">
    <property type="term" value="F:ATP binding"/>
    <property type="evidence" value="ECO:0007669"/>
    <property type="project" value="UniProtKB-KW"/>
</dbReference>
<dbReference type="Proteomes" id="UP000316621">
    <property type="component" value="Chromosome 2"/>
</dbReference>
<evidence type="ECO:0000256" key="7">
    <source>
        <dbReference type="PROSITE-ProRule" id="PRU00283"/>
    </source>
</evidence>
<gene>
    <name evidence="11" type="ORF">C5167_016995</name>
</gene>
<evidence type="ECO:0000256" key="4">
    <source>
        <dbReference type="ARBA" id="ARBA00022840"/>
    </source>
</evidence>
<evidence type="ECO:0000256" key="3">
    <source>
        <dbReference type="ARBA" id="ARBA00022741"/>
    </source>
</evidence>
<dbReference type="PANTHER" id="PTHR47969">
    <property type="entry name" value="CHROMOSOME-ASSOCIATED KINESIN KIF4A-RELATED"/>
    <property type="match status" value="1"/>
</dbReference>
<keyword evidence="12" id="KW-1185">Reference proteome</keyword>
<evidence type="ECO:0000256" key="1">
    <source>
        <dbReference type="ARBA" id="ARBA00004496"/>
    </source>
</evidence>
<dbReference type="GO" id="GO:0005737">
    <property type="term" value="C:cytoplasm"/>
    <property type="evidence" value="ECO:0007669"/>
    <property type="project" value="UniProtKB-SubCell"/>
</dbReference>